<comment type="similarity">
    <text evidence="1">Belongs to the NAD(P)-dependent epimerase/dehydratase family.</text>
</comment>
<dbReference type="Pfam" id="PF01370">
    <property type="entry name" value="Epimerase"/>
    <property type="match status" value="1"/>
</dbReference>
<organism evidence="3 4">
    <name type="scientific">Ktedonospora formicarum</name>
    <dbReference type="NCBI Taxonomy" id="2778364"/>
    <lineage>
        <taxon>Bacteria</taxon>
        <taxon>Bacillati</taxon>
        <taxon>Chloroflexota</taxon>
        <taxon>Ktedonobacteria</taxon>
        <taxon>Ktedonobacterales</taxon>
        <taxon>Ktedonobacteraceae</taxon>
        <taxon>Ktedonospora</taxon>
    </lineage>
</organism>
<sequence>MNEQKARRILLTGAAGGIGSAFFRSASEHYTFRLADKNAAPLKELAQGGHEVVELDITDPEACQQACQGIDVVIHLAADPDPKADFYQSLLPNNIQGTYNIFRAAKDQGCQRIISASSVQVFMGYPDDFQAHWDTPFRPANMYGVSKCFGEAVATYFAHTEGLSSIAVRIGAYDKRSEGSNQSSVYPDPRNLSGYVSARDLNHLLMCCIEVANIQHAVVHGISDNLFKCVDLTNTRALVGYEPQDDSFQIFRENLPLWLRL</sequence>
<dbReference type="PANTHER" id="PTHR43000">
    <property type="entry name" value="DTDP-D-GLUCOSE 4,6-DEHYDRATASE-RELATED"/>
    <property type="match status" value="1"/>
</dbReference>
<dbReference type="RefSeq" id="WP_220197428.1">
    <property type="nucleotide sequence ID" value="NZ_BNJF01000003.1"/>
</dbReference>
<dbReference type="Gene3D" id="3.40.50.720">
    <property type="entry name" value="NAD(P)-binding Rossmann-like Domain"/>
    <property type="match status" value="1"/>
</dbReference>
<evidence type="ECO:0000256" key="1">
    <source>
        <dbReference type="ARBA" id="ARBA00007637"/>
    </source>
</evidence>
<dbReference type="InterPro" id="IPR036291">
    <property type="entry name" value="NAD(P)-bd_dom_sf"/>
</dbReference>
<keyword evidence="4" id="KW-1185">Reference proteome</keyword>
<evidence type="ECO:0000313" key="3">
    <source>
        <dbReference type="EMBL" id="GHO48228.1"/>
    </source>
</evidence>
<name>A0A8J3I9H1_9CHLR</name>
<protein>
    <submittedName>
        <fullName evidence="3">NAD-dependent dehydratase</fullName>
    </submittedName>
</protein>
<reference evidence="3" key="1">
    <citation type="submission" date="2020-10" db="EMBL/GenBank/DDBJ databases">
        <title>Taxonomic study of unclassified bacteria belonging to the class Ktedonobacteria.</title>
        <authorList>
            <person name="Yabe S."/>
            <person name="Wang C.M."/>
            <person name="Zheng Y."/>
            <person name="Sakai Y."/>
            <person name="Cavaletti L."/>
            <person name="Monciardini P."/>
            <person name="Donadio S."/>
        </authorList>
    </citation>
    <scope>NUCLEOTIDE SEQUENCE</scope>
    <source>
        <strain evidence="3">SOSP1-1</strain>
    </source>
</reference>
<dbReference type="CDD" id="cd08946">
    <property type="entry name" value="SDR_e"/>
    <property type="match status" value="1"/>
</dbReference>
<dbReference type="EMBL" id="BNJF01000003">
    <property type="protein sequence ID" value="GHO48228.1"/>
    <property type="molecule type" value="Genomic_DNA"/>
</dbReference>
<evidence type="ECO:0000313" key="4">
    <source>
        <dbReference type="Proteomes" id="UP000612362"/>
    </source>
</evidence>
<dbReference type="InterPro" id="IPR001509">
    <property type="entry name" value="Epimerase_deHydtase"/>
</dbReference>
<dbReference type="Proteomes" id="UP000612362">
    <property type="component" value="Unassembled WGS sequence"/>
</dbReference>
<comment type="caution">
    <text evidence="3">The sequence shown here is derived from an EMBL/GenBank/DDBJ whole genome shotgun (WGS) entry which is preliminary data.</text>
</comment>
<proteinExistence type="inferred from homology"/>
<feature type="domain" description="NAD-dependent epimerase/dehydratase" evidence="2">
    <location>
        <begin position="9"/>
        <end position="170"/>
    </location>
</feature>
<dbReference type="SUPFAM" id="SSF51735">
    <property type="entry name" value="NAD(P)-binding Rossmann-fold domains"/>
    <property type="match status" value="1"/>
</dbReference>
<evidence type="ECO:0000259" key="2">
    <source>
        <dbReference type="Pfam" id="PF01370"/>
    </source>
</evidence>
<accession>A0A8J3I9H1</accession>
<dbReference type="AlphaFoldDB" id="A0A8J3I9H1"/>
<gene>
    <name evidence="3" type="ORF">KSX_63910</name>
</gene>